<dbReference type="GO" id="GO:0006629">
    <property type="term" value="P:lipid metabolic process"/>
    <property type="evidence" value="ECO:0007669"/>
    <property type="project" value="UniProtKB-KW"/>
</dbReference>
<reference evidence="4 5" key="1">
    <citation type="submission" date="2018-05" db="EMBL/GenBank/DDBJ databases">
        <title>Genetic diversity of glacier-inhabiting Cryobacterium bacteria in China and description of Cryobacterium mengkeensis sp. nov. and Arthrobacter glacialis sp. nov.</title>
        <authorList>
            <person name="Liu Q."/>
            <person name="Xin Y.-H."/>
        </authorList>
    </citation>
    <scope>NUCLEOTIDE SEQUENCE [LARGE SCALE GENOMIC DNA]</scope>
    <source>
        <strain evidence="4 5">SK-1</strain>
    </source>
</reference>
<feature type="region of interest" description="Disordered" evidence="2">
    <location>
        <begin position="1"/>
        <end position="25"/>
    </location>
</feature>
<evidence type="ECO:0000256" key="1">
    <source>
        <dbReference type="ARBA" id="ARBA00023098"/>
    </source>
</evidence>
<dbReference type="Proteomes" id="UP000246722">
    <property type="component" value="Unassembled WGS sequence"/>
</dbReference>
<evidence type="ECO:0000256" key="2">
    <source>
        <dbReference type="SAM" id="MobiDB-lite"/>
    </source>
</evidence>
<dbReference type="InterPro" id="IPR002641">
    <property type="entry name" value="PNPLA_dom"/>
</dbReference>
<dbReference type="InterPro" id="IPR016035">
    <property type="entry name" value="Acyl_Trfase/lysoPLipase"/>
</dbReference>
<feature type="domain" description="PNPLA" evidence="3">
    <location>
        <begin position="30"/>
        <end position="231"/>
    </location>
</feature>
<evidence type="ECO:0000313" key="5">
    <source>
        <dbReference type="Proteomes" id="UP000246722"/>
    </source>
</evidence>
<accession>A0A317ZTU1</accession>
<dbReference type="Pfam" id="PF01734">
    <property type="entry name" value="Patatin"/>
    <property type="match status" value="1"/>
</dbReference>
<evidence type="ECO:0000259" key="3">
    <source>
        <dbReference type="Pfam" id="PF01734"/>
    </source>
</evidence>
<dbReference type="AlphaFoldDB" id="A0A317ZTU1"/>
<protein>
    <submittedName>
        <fullName evidence="4">Patatin</fullName>
    </submittedName>
</protein>
<dbReference type="RefSeq" id="WP_110127269.1">
    <property type="nucleotide sequence ID" value="NZ_QHLY01000012.1"/>
</dbReference>
<dbReference type="OrthoDB" id="2339873at2"/>
<dbReference type="EMBL" id="QHLY01000012">
    <property type="protein sequence ID" value="PXA67587.1"/>
    <property type="molecule type" value="Genomic_DNA"/>
</dbReference>
<organism evidence="4 5">
    <name type="scientific">Cryobacterium arcticum</name>
    <dbReference type="NCBI Taxonomy" id="670052"/>
    <lineage>
        <taxon>Bacteria</taxon>
        <taxon>Bacillati</taxon>
        <taxon>Actinomycetota</taxon>
        <taxon>Actinomycetes</taxon>
        <taxon>Micrococcales</taxon>
        <taxon>Microbacteriaceae</taxon>
        <taxon>Cryobacterium</taxon>
    </lineage>
</organism>
<comment type="caution">
    <text evidence="4">The sequence shown here is derived from an EMBL/GenBank/DDBJ whole genome shotgun (WGS) entry which is preliminary data.</text>
</comment>
<feature type="compositionally biased region" description="Polar residues" evidence="2">
    <location>
        <begin position="1"/>
        <end position="17"/>
    </location>
</feature>
<name>A0A317ZTU1_9MICO</name>
<evidence type="ECO:0000313" key="4">
    <source>
        <dbReference type="EMBL" id="PXA67587.1"/>
    </source>
</evidence>
<keyword evidence="1" id="KW-0443">Lipid metabolism</keyword>
<proteinExistence type="predicted"/>
<keyword evidence="5" id="KW-1185">Reference proteome</keyword>
<dbReference type="Gene3D" id="3.40.1090.10">
    <property type="entry name" value="Cytosolic phospholipase A2 catalytic domain"/>
    <property type="match status" value="1"/>
</dbReference>
<dbReference type="SUPFAM" id="SSF52151">
    <property type="entry name" value="FabD/lysophospholipase-like"/>
    <property type="match status" value="1"/>
</dbReference>
<sequence length="325" mass="33773">MTSPRQPDSSQFSSTAPTDDASAPRTRTALVLGGGGSTGNAWLIGVIAGLADVGVDVTRSDVIIGTSAGSTAAAQITGTSPAELLATILSDASQHRPASSGPTGGRPATGTVVDQMARTGRIIADAADAPDLRRRLSAAALDLDAASDGEWSARWRVMVAARLPNPRWPERTMLITALDARTGAAVVFDRHSGVALVDAVAASTSSGVPYRVGDDRYLDGGYRRNENADLAAGFDRVVVLSPFGGRSRYPLEWGMHLAVQVAELRAGGSRVETIFPDGAAEHLFGVNAMDPSLRPPAARAGYEQGRNLGERLTGFWQAAREGGVG</sequence>
<gene>
    <name evidence="4" type="ORF">CTB96_12795</name>
</gene>